<evidence type="ECO:0000259" key="2">
    <source>
        <dbReference type="Pfam" id="PF00501"/>
    </source>
</evidence>
<evidence type="ECO:0000259" key="3">
    <source>
        <dbReference type="Pfam" id="PF13193"/>
    </source>
</evidence>
<dbReference type="InterPro" id="IPR042099">
    <property type="entry name" value="ANL_N_sf"/>
</dbReference>
<feature type="region of interest" description="Disordered" evidence="1">
    <location>
        <begin position="349"/>
        <end position="373"/>
    </location>
</feature>
<dbReference type="InterPro" id="IPR045851">
    <property type="entry name" value="AMP-bd_C_sf"/>
</dbReference>
<feature type="domain" description="AMP-dependent synthetase/ligase" evidence="2">
    <location>
        <begin position="34"/>
        <end position="414"/>
    </location>
</feature>
<keyword evidence="4" id="KW-0436">Ligase</keyword>
<gene>
    <name evidence="4" type="ORF">BC739_004253</name>
</gene>
<sequence length="549" mass="59347">MRDAYAARPWLAQYDEGTPPDLHFEVTDMLAVFRLSAAESPERVAVRYFDSALTYADLDRLSDALAVHLLDNGFQRGDRIAVQLQNMPQFAIAVLAGWKAGGILVPVNPMYTERELTTILTDSGATAVVGLERLWDKVIAPSVAAAGVGIAISTSELDLQTRNDPRVLSVVPRTKVADLLEITARNEGRTPRPVEYAAGDIALLTYTSGTSGIPKGATNTHGNVSFNAQGFRDLVGLPRGSRIFGLAPLFHITGLVSELAGSLALGGELVLVHRFEAGAVLDALLETRPHFMVGPSTAYIALMNHPEVTPDHFSSLELAYSGGAPLPGAVVDAFEQRFGPYIHNSYGLTETTAPATSTPRHQRAPLDESSGSLSVGLPVPNAVVRIVDDEGNPLPLGETGEIVISGPMVVPAYWGRPEATAESIREGRLFTGDVGFMDEQGWVYIVDRKKDMISASGFKVWPREVEDVLYGHPAVREVAVVGVPDSYRGETVKAYVSLRPQASASPEELIEFAKQRMAAFKYPRSVELLEELPKTATGKILRRELRARG</sequence>
<dbReference type="InterPro" id="IPR025110">
    <property type="entry name" value="AMP-bd_C"/>
</dbReference>
<dbReference type="SUPFAM" id="SSF56801">
    <property type="entry name" value="Acetyl-CoA synthetase-like"/>
    <property type="match status" value="1"/>
</dbReference>
<dbReference type="Pfam" id="PF13193">
    <property type="entry name" value="AMP-binding_C"/>
    <property type="match status" value="1"/>
</dbReference>
<dbReference type="EMBL" id="JACJID010000003">
    <property type="protein sequence ID" value="MBA8927047.1"/>
    <property type="molecule type" value="Genomic_DNA"/>
</dbReference>
<dbReference type="Gene3D" id="3.40.50.12780">
    <property type="entry name" value="N-terminal domain of ligase-like"/>
    <property type="match status" value="1"/>
</dbReference>
<dbReference type="GO" id="GO:0004467">
    <property type="term" value="F:long-chain fatty acid-CoA ligase activity"/>
    <property type="evidence" value="ECO:0007669"/>
    <property type="project" value="UniProtKB-EC"/>
</dbReference>
<keyword evidence="5" id="KW-1185">Reference proteome</keyword>
<dbReference type="Gene3D" id="3.30.300.30">
    <property type="match status" value="1"/>
</dbReference>
<evidence type="ECO:0000313" key="5">
    <source>
        <dbReference type="Proteomes" id="UP000517916"/>
    </source>
</evidence>
<dbReference type="EC" id="6.2.1.3" evidence="4"/>
<feature type="domain" description="AMP-binding enzyme C-terminal" evidence="3">
    <location>
        <begin position="464"/>
        <end position="539"/>
    </location>
</feature>
<organism evidence="4 5">
    <name type="scientific">Kutzneria viridogrisea</name>
    <dbReference type="NCBI Taxonomy" id="47990"/>
    <lineage>
        <taxon>Bacteria</taxon>
        <taxon>Bacillati</taxon>
        <taxon>Actinomycetota</taxon>
        <taxon>Actinomycetes</taxon>
        <taxon>Pseudonocardiales</taxon>
        <taxon>Pseudonocardiaceae</taxon>
        <taxon>Kutzneria</taxon>
    </lineage>
</organism>
<proteinExistence type="predicted"/>
<feature type="compositionally biased region" description="Polar residues" evidence="1">
    <location>
        <begin position="349"/>
        <end position="359"/>
    </location>
</feature>
<dbReference type="Proteomes" id="UP000517916">
    <property type="component" value="Unassembled WGS sequence"/>
</dbReference>
<accession>A0ABR6BJI4</accession>
<name>A0ABR6BJI4_9PSEU</name>
<reference evidence="4 5" key="1">
    <citation type="submission" date="2020-08" db="EMBL/GenBank/DDBJ databases">
        <title>Genomic Encyclopedia of Archaeal and Bacterial Type Strains, Phase II (KMG-II): from individual species to whole genera.</title>
        <authorList>
            <person name="Goeker M."/>
        </authorList>
    </citation>
    <scope>NUCLEOTIDE SEQUENCE [LARGE SCALE GENOMIC DNA]</scope>
    <source>
        <strain evidence="4 5">DSM 43850</strain>
    </source>
</reference>
<dbReference type="PROSITE" id="PS00455">
    <property type="entry name" value="AMP_BINDING"/>
    <property type="match status" value="1"/>
</dbReference>
<dbReference type="InterPro" id="IPR000873">
    <property type="entry name" value="AMP-dep_synth/lig_dom"/>
</dbReference>
<protein>
    <submittedName>
        <fullName evidence="4">Long-chain acyl-CoA synthetase</fullName>
        <ecNumber evidence="4">6.2.1.3</ecNumber>
    </submittedName>
</protein>
<evidence type="ECO:0000313" key="4">
    <source>
        <dbReference type="EMBL" id="MBA8927047.1"/>
    </source>
</evidence>
<dbReference type="InterPro" id="IPR050237">
    <property type="entry name" value="ATP-dep_AMP-bd_enzyme"/>
</dbReference>
<comment type="caution">
    <text evidence="4">The sequence shown here is derived from an EMBL/GenBank/DDBJ whole genome shotgun (WGS) entry which is preliminary data.</text>
</comment>
<dbReference type="Pfam" id="PF00501">
    <property type="entry name" value="AMP-binding"/>
    <property type="match status" value="1"/>
</dbReference>
<dbReference type="RefSeq" id="WP_182838165.1">
    <property type="nucleotide sequence ID" value="NZ_BAAABQ010000074.1"/>
</dbReference>
<evidence type="ECO:0000256" key="1">
    <source>
        <dbReference type="SAM" id="MobiDB-lite"/>
    </source>
</evidence>
<dbReference type="InterPro" id="IPR020845">
    <property type="entry name" value="AMP-binding_CS"/>
</dbReference>
<dbReference type="PANTHER" id="PTHR43767:SF1">
    <property type="entry name" value="NONRIBOSOMAL PEPTIDE SYNTHASE PES1 (EUROFUNG)-RELATED"/>
    <property type="match status" value="1"/>
</dbReference>
<dbReference type="PANTHER" id="PTHR43767">
    <property type="entry name" value="LONG-CHAIN-FATTY-ACID--COA LIGASE"/>
    <property type="match status" value="1"/>
</dbReference>